<feature type="DNA-binding region" description="H-T-H motif" evidence="5">
    <location>
        <begin position="41"/>
        <end position="60"/>
    </location>
</feature>
<name>A0A9D1PMB3_9BACI</name>
<proteinExistence type="predicted"/>
<dbReference type="PRINTS" id="PR00455">
    <property type="entry name" value="HTHTETR"/>
</dbReference>
<gene>
    <name evidence="7" type="ORF">H9895_06340</name>
</gene>
<evidence type="ECO:0000313" key="7">
    <source>
        <dbReference type="EMBL" id="HIV74677.1"/>
    </source>
</evidence>
<dbReference type="PANTHER" id="PTHR30055:SF175">
    <property type="entry name" value="HTH-TYPE TRANSCRIPTIONAL REPRESSOR KSTR2"/>
    <property type="match status" value="1"/>
</dbReference>
<feature type="domain" description="HTH tetR-type" evidence="6">
    <location>
        <begin position="18"/>
        <end position="78"/>
    </location>
</feature>
<reference evidence="7" key="1">
    <citation type="journal article" date="2021" name="PeerJ">
        <title>Extensive microbial diversity within the chicken gut microbiome revealed by metagenomics and culture.</title>
        <authorList>
            <person name="Gilroy R."/>
            <person name="Ravi A."/>
            <person name="Getino M."/>
            <person name="Pursley I."/>
            <person name="Horton D.L."/>
            <person name="Alikhan N.F."/>
            <person name="Baker D."/>
            <person name="Gharbi K."/>
            <person name="Hall N."/>
            <person name="Watson M."/>
            <person name="Adriaenssens E.M."/>
            <person name="Foster-Nyarko E."/>
            <person name="Jarju S."/>
            <person name="Secka A."/>
            <person name="Antonio M."/>
            <person name="Oren A."/>
            <person name="Chaudhuri R.R."/>
            <person name="La Ragione R."/>
            <person name="Hildebrand F."/>
            <person name="Pallen M.J."/>
        </authorList>
    </citation>
    <scope>NUCLEOTIDE SEQUENCE</scope>
    <source>
        <strain evidence="7">CHK169-2315</strain>
    </source>
</reference>
<dbReference type="InterPro" id="IPR041490">
    <property type="entry name" value="KstR2_TetR_C"/>
</dbReference>
<evidence type="ECO:0000259" key="6">
    <source>
        <dbReference type="PROSITE" id="PS50977"/>
    </source>
</evidence>
<dbReference type="GO" id="GO:0000976">
    <property type="term" value="F:transcription cis-regulatory region binding"/>
    <property type="evidence" value="ECO:0007669"/>
    <property type="project" value="TreeGrafter"/>
</dbReference>
<dbReference type="GO" id="GO:0003700">
    <property type="term" value="F:DNA-binding transcription factor activity"/>
    <property type="evidence" value="ECO:0007669"/>
    <property type="project" value="TreeGrafter"/>
</dbReference>
<evidence type="ECO:0000256" key="5">
    <source>
        <dbReference type="PROSITE-ProRule" id="PRU00335"/>
    </source>
</evidence>
<comment type="caution">
    <text evidence="7">The sequence shown here is derived from an EMBL/GenBank/DDBJ whole genome shotgun (WGS) entry which is preliminary data.</text>
</comment>
<dbReference type="InterPro" id="IPR009057">
    <property type="entry name" value="Homeodomain-like_sf"/>
</dbReference>
<dbReference type="Gene3D" id="1.10.10.60">
    <property type="entry name" value="Homeodomain-like"/>
    <property type="match status" value="1"/>
</dbReference>
<dbReference type="Proteomes" id="UP000823937">
    <property type="component" value="Unassembled WGS sequence"/>
</dbReference>
<organism evidence="7 8">
    <name type="scientific">Candidatus Pseudogracilibacillus intestinigallinarum</name>
    <dbReference type="NCBI Taxonomy" id="2838742"/>
    <lineage>
        <taxon>Bacteria</taxon>
        <taxon>Bacillati</taxon>
        <taxon>Bacillota</taxon>
        <taxon>Bacilli</taxon>
        <taxon>Bacillales</taxon>
        <taxon>Bacillaceae</taxon>
        <taxon>Pseudogracilibacillus</taxon>
    </lineage>
</organism>
<dbReference type="AlphaFoldDB" id="A0A9D1PMB3"/>
<dbReference type="EMBL" id="DXHX01000094">
    <property type="protein sequence ID" value="HIV74677.1"/>
    <property type="molecule type" value="Genomic_DNA"/>
</dbReference>
<dbReference type="InterPro" id="IPR001647">
    <property type="entry name" value="HTH_TetR"/>
</dbReference>
<evidence type="ECO:0000256" key="2">
    <source>
        <dbReference type="ARBA" id="ARBA00023015"/>
    </source>
</evidence>
<evidence type="ECO:0000313" key="8">
    <source>
        <dbReference type="Proteomes" id="UP000823937"/>
    </source>
</evidence>
<dbReference type="SUPFAM" id="SSF46689">
    <property type="entry name" value="Homeodomain-like"/>
    <property type="match status" value="1"/>
</dbReference>
<sequence>MENSQRQLGRPRKSTNELSTKDTILQIATFLFLEKGYPLISMDDVAQRADVTKATVYYHYKTKDDLFTDAVVKLMERITGGINKIFSTDEPFKVQLHKLGVAHLRATSGMDVNLFMKEARHSLSAEHEAQLKEAEDKMYQAIEDRIQQSIDENEIPPCNTHLAALLFMSMLLTGKNHEKSFNSLDDLVAQTIEFFWNGIAHQD</sequence>
<evidence type="ECO:0000256" key="1">
    <source>
        <dbReference type="ARBA" id="ARBA00022491"/>
    </source>
</evidence>
<dbReference type="Gene3D" id="1.10.357.10">
    <property type="entry name" value="Tetracycline Repressor, domain 2"/>
    <property type="match status" value="1"/>
</dbReference>
<protein>
    <submittedName>
        <fullName evidence="7">TetR/AcrR family transcriptional regulator</fullName>
    </submittedName>
</protein>
<dbReference type="SUPFAM" id="SSF48498">
    <property type="entry name" value="Tetracyclin repressor-like, C-terminal domain"/>
    <property type="match status" value="1"/>
</dbReference>
<accession>A0A9D1PMB3</accession>
<dbReference type="Pfam" id="PF00440">
    <property type="entry name" value="TetR_N"/>
    <property type="match status" value="1"/>
</dbReference>
<evidence type="ECO:0000256" key="4">
    <source>
        <dbReference type="ARBA" id="ARBA00023163"/>
    </source>
</evidence>
<keyword evidence="4" id="KW-0804">Transcription</keyword>
<keyword evidence="1" id="KW-0678">Repressor</keyword>
<dbReference type="PROSITE" id="PS50977">
    <property type="entry name" value="HTH_TETR_2"/>
    <property type="match status" value="1"/>
</dbReference>
<dbReference type="InterPro" id="IPR036271">
    <property type="entry name" value="Tet_transcr_reg_TetR-rel_C_sf"/>
</dbReference>
<evidence type="ECO:0000256" key="3">
    <source>
        <dbReference type="ARBA" id="ARBA00023125"/>
    </source>
</evidence>
<keyword evidence="3 5" id="KW-0238">DNA-binding</keyword>
<dbReference type="PANTHER" id="PTHR30055">
    <property type="entry name" value="HTH-TYPE TRANSCRIPTIONAL REGULATOR RUTR"/>
    <property type="match status" value="1"/>
</dbReference>
<dbReference type="InterPro" id="IPR050109">
    <property type="entry name" value="HTH-type_TetR-like_transc_reg"/>
</dbReference>
<reference evidence="7" key="2">
    <citation type="submission" date="2021-04" db="EMBL/GenBank/DDBJ databases">
        <authorList>
            <person name="Gilroy R."/>
        </authorList>
    </citation>
    <scope>NUCLEOTIDE SEQUENCE</scope>
    <source>
        <strain evidence="7">CHK169-2315</strain>
    </source>
</reference>
<dbReference type="Pfam" id="PF17932">
    <property type="entry name" value="TetR_C_24"/>
    <property type="match status" value="1"/>
</dbReference>
<keyword evidence="2" id="KW-0805">Transcription regulation</keyword>